<dbReference type="Pfam" id="PF01883">
    <property type="entry name" value="FeS_assembly_P"/>
    <property type="match status" value="1"/>
</dbReference>
<dbReference type="InterPro" id="IPR011883">
    <property type="entry name" value="PaaD-like"/>
</dbReference>
<dbReference type="PANTHER" id="PTHR42831:SF3">
    <property type="entry name" value="1,2-PHENYLACETYL-COA EPOXIDASE, SUBUNIT D-RELATED"/>
    <property type="match status" value="1"/>
</dbReference>
<evidence type="ECO:0000259" key="3">
    <source>
        <dbReference type="Pfam" id="PF23451"/>
    </source>
</evidence>
<gene>
    <name evidence="4" type="primary">paaD</name>
    <name evidence="4" type="ORF">SIL78_08755</name>
</gene>
<reference evidence="4" key="1">
    <citation type="submission" date="2023-11" db="EMBL/GenBank/DDBJ databases">
        <title>MicrobeMod: A computational toolkit for identifying prokaryotic methylation and restriction-modification with nanopore sequencing.</title>
        <authorList>
            <person name="Crits-Christoph A."/>
            <person name="Kang S.C."/>
            <person name="Lee H."/>
            <person name="Ostrov N."/>
        </authorList>
    </citation>
    <scope>NUCLEOTIDE SEQUENCE</scope>
    <source>
        <strain evidence="4">ATCC BAA-953</strain>
    </source>
</reference>
<feature type="domain" description="MIP18 family-like" evidence="2">
    <location>
        <begin position="58"/>
        <end position="119"/>
    </location>
</feature>
<dbReference type="GeneID" id="303165585"/>
<organism evidence="4 5">
    <name type="scientific">Vreelandella alkaliphila</name>
    <dbReference type="NCBI Taxonomy" id="272774"/>
    <lineage>
        <taxon>Bacteria</taxon>
        <taxon>Pseudomonadati</taxon>
        <taxon>Pseudomonadota</taxon>
        <taxon>Gammaproteobacteria</taxon>
        <taxon>Oceanospirillales</taxon>
        <taxon>Halomonadaceae</taxon>
        <taxon>Vreelandella</taxon>
    </lineage>
</organism>
<feature type="region of interest" description="Disordered" evidence="1">
    <location>
        <begin position="1"/>
        <end position="52"/>
    </location>
</feature>
<evidence type="ECO:0000313" key="4">
    <source>
        <dbReference type="EMBL" id="MDX5977655.1"/>
    </source>
</evidence>
<feature type="domain" description="PaaD zinc beta ribbon" evidence="3">
    <location>
        <begin position="165"/>
        <end position="212"/>
    </location>
</feature>
<dbReference type="NCBIfam" id="TIGR02159">
    <property type="entry name" value="PA_CoA_Oxy4"/>
    <property type="match status" value="1"/>
</dbReference>
<dbReference type="Gene3D" id="3.30.300.130">
    <property type="entry name" value="Fe-S cluster assembly (FSCA)"/>
    <property type="match status" value="1"/>
</dbReference>
<protein>
    <submittedName>
        <fullName evidence="4">1,2-phenylacetyl-CoA epoxidase subunit PaaD</fullName>
    </submittedName>
</protein>
<dbReference type="InterPro" id="IPR052339">
    <property type="entry name" value="Fe-S_Maturation_MIP18"/>
</dbReference>
<evidence type="ECO:0000256" key="1">
    <source>
        <dbReference type="SAM" id="MobiDB-lite"/>
    </source>
</evidence>
<dbReference type="InterPro" id="IPR002744">
    <property type="entry name" value="MIP18-like"/>
</dbReference>
<dbReference type="SUPFAM" id="SSF117916">
    <property type="entry name" value="Fe-S cluster assembly (FSCA) domain-like"/>
    <property type="match status" value="1"/>
</dbReference>
<feature type="compositionally biased region" description="Basic and acidic residues" evidence="1">
    <location>
        <begin position="42"/>
        <end position="52"/>
    </location>
</feature>
<evidence type="ECO:0000313" key="5">
    <source>
        <dbReference type="Proteomes" id="UP001276761"/>
    </source>
</evidence>
<dbReference type="PANTHER" id="PTHR42831">
    <property type="entry name" value="FE-S PROTEIN MATURATION AUXILIARY FACTOR YITW"/>
    <property type="match status" value="1"/>
</dbReference>
<dbReference type="Proteomes" id="UP001276761">
    <property type="component" value="Unassembled WGS sequence"/>
</dbReference>
<proteinExistence type="predicted"/>
<name>A0AAJ2VQY0_9GAMM</name>
<feature type="compositionally biased region" description="Basic and acidic residues" evidence="1">
    <location>
        <begin position="20"/>
        <end position="31"/>
    </location>
</feature>
<dbReference type="AlphaFoldDB" id="A0AAJ2VQY0"/>
<evidence type="ECO:0000259" key="2">
    <source>
        <dbReference type="Pfam" id="PF01883"/>
    </source>
</evidence>
<dbReference type="InterPro" id="IPR056572">
    <property type="entry name" value="Zn_ribbon_PaaD"/>
</dbReference>
<dbReference type="EMBL" id="JAWXXT010000001">
    <property type="protein sequence ID" value="MDX5977655.1"/>
    <property type="molecule type" value="Genomic_DNA"/>
</dbReference>
<dbReference type="InterPro" id="IPR034904">
    <property type="entry name" value="FSCA_dom_sf"/>
</dbReference>
<dbReference type="RefSeq" id="WP_232482776.1">
    <property type="nucleotide sequence ID" value="NZ_JABASV010000002.1"/>
</dbReference>
<feature type="compositionally biased region" description="Pro residues" evidence="1">
    <location>
        <begin position="1"/>
        <end position="11"/>
    </location>
</feature>
<accession>A0AAJ2VQY0</accession>
<sequence>MRPSGNPPPAPVIDGPIDNRPIDNRPIDNRPTDNWPSSDLIGSDRRGLPPAGEKGDIDAVLAVLEQVPDPEVPVVSVVELGIVRDIDWVDDRLAVNVTPTYSGCPATEVIEQHIHEALVAAGYSDPLIQRRLSPAWTTDWLTDTGREKLRAYGIAPPVGSASKRSLTGQSDPVVPCPLCGSNTTERVSEFGSTACKALYRCRDCLEPFDYFKCL</sequence>
<comment type="caution">
    <text evidence="4">The sequence shown here is derived from an EMBL/GenBank/DDBJ whole genome shotgun (WGS) entry which is preliminary data.</text>
</comment>
<dbReference type="Pfam" id="PF23451">
    <property type="entry name" value="Zn_ribbon_PaaD"/>
    <property type="match status" value="1"/>
</dbReference>